<dbReference type="HOGENOM" id="CLU_098629_0_0_7"/>
<keyword evidence="3" id="KW-1185">Reference proteome</keyword>
<reference evidence="2 3" key="1">
    <citation type="journal article" date="2012" name="Stand. Genomic Sci.">
        <title>Complete genome sequence of the sulfur compounds oxidizing chemolithoautotroph Sulfuricurvum kujiense type strain (YK-1(T)).</title>
        <authorList>
            <person name="Han C."/>
            <person name="Kotsyurbenko O."/>
            <person name="Chertkov O."/>
            <person name="Held B."/>
            <person name="Lapidus A."/>
            <person name="Nolan M."/>
            <person name="Lucas S."/>
            <person name="Hammon N."/>
            <person name="Deshpande S."/>
            <person name="Cheng J.F."/>
            <person name="Tapia R."/>
            <person name="Goodwin L.A."/>
            <person name="Pitluck S."/>
            <person name="Liolios K."/>
            <person name="Pagani I."/>
            <person name="Ivanova N."/>
            <person name="Mavromatis K."/>
            <person name="Mikhailova N."/>
            <person name="Pati A."/>
            <person name="Chen A."/>
            <person name="Palaniappan K."/>
            <person name="Land M."/>
            <person name="Hauser L."/>
            <person name="Chang Y.J."/>
            <person name="Jeffries C.D."/>
            <person name="Brambilla E.M."/>
            <person name="Rohde M."/>
            <person name="Spring S."/>
            <person name="Sikorski J."/>
            <person name="Goker M."/>
            <person name="Woyke T."/>
            <person name="Bristow J."/>
            <person name="Eisen J.A."/>
            <person name="Markowitz V."/>
            <person name="Hugenholtz P."/>
            <person name="Kyrpides N.C."/>
            <person name="Klenk H.P."/>
            <person name="Detter J.C."/>
        </authorList>
    </citation>
    <scope>NUCLEOTIDE SEQUENCE [LARGE SCALE GENOMIC DNA]</scope>
    <source>
        <strain evidence="3">ATCC BAA-921 / DSM 16994 / JCM 11577 / YK-1</strain>
    </source>
</reference>
<sequence length="237" mass="27010">MKKIVLLLLLVSQIAGAQVLSAAYEVSYGIFKKLGTATARFETKEDQTYSIKIEARTEGLANLLTNNRIETYESYGVIVNGHLLPQKYIKIRQTNASKKIKIYTFDHPNKTVWRESIDSDEWDKVKNDFYASDDILSLFFNVRNHMKNQEDRPFYVVGANKKDGRIDVNFPKNDSLSEMKKKLKTERGSFLKVILNDRIFSSANGELLINLGSDGLCDKAILEDVLFFGDVVGLRVR</sequence>
<evidence type="ECO:0000313" key="2">
    <source>
        <dbReference type="EMBL" id="ADR34311.1"/>
    </source>
</evidence>
<proteinExistence type="predicted"/>
<evidence type="ECO:0000313" key="3">
    <source>
        <dbReference type="Proteomes" id="UP000008721"/>
    </source>
</evidence>
<dbReference type="STRING" id="709032.Sulku_1650"/>
<dbReference type="KEGG" id="sku:Sulku_1650"/>
<dbReference type="Proteomes" id="UP000008721">
    <property type="component" value="Chromosome"/>
</dbReference>
<dbReference type="EMBL" id="CP002355">
    <property type="protein sequence ID" value="ADR34311.1"/>
    <property type="molecule type" value="Genomic_DNA"/>
</dbReference>
<gene>
    <name evidence="2" type="ordered locus">Sulku_1650</name>
</gene>
<dbReference type="RefSeq" id="WP_013460508.1">
    <property type="nucleotide sequence ID" value="NC_014762.1"/>
</dbReference>
<evidence type="ECO:0008006" key="4">
    <source>
        <dbReference type="Google" id="ProtNLM"/>
    </source>
</evidence>
<dbReference type="AlphaFoldDB" id="E4U0J4"/>
<evidence type="ECO:0000256" key="1">
    <source>
        <dbReference type="SAM" id="SignalP"/>
    </source>
</evidence>
<feature type="signal peptide" evidence="1">
    <location>
        <begin position="1"/>
        <end position="17"/>
    </location>
</feature>
<keyword evidence="1" id="KW-0732">Signal</keyword>
<accession>E4U0J4</accession>
<organism evidence="2 3">
    <name type="scientific">Sulfuricurvum kujiense (strain ATCC BAA-921 / DSM 16994 / JCM 11577 / YK-1)</name>
    <dbReference type="NCBI Taxonomy" id="709032"/>
    <lineage>
        <taxon>Bacteria</taxon>
        <taxon>Pseudomonadati</taxon>
        <taxon>Campylobacterota</taxon>
        <taxon>Epsilonproteobacteria</taxon>
        <taxon>Campylobacterales</taxon>
        <taxon>Sulfurimonadaceae</taxon>
        <taxon>Sulfuricurvum</taxon>
    </lineage>
</organism>
<dbReference type="InterPro" id="IPR021457">
    <property type="entry name" value="DUF3108"/>
</dbReference>
<feature type="chain" id="PRO_5003188449" description="DUF3108 domain-containing protein" evidence="1">
    <location>
        <begin position="18"/>
        <end position="237"/>
    </location>
</feature>
<dbReference type="eggNOG" id="ENOG5033G25">
    <property type="taxonomic scope" value="Bacteria"/>
</dbReference>
<dbReference type="Pfam" id="PF11306">
    <property type="entry name" value="DUF3108"/>
    <property type="match status" value="1"/>
</dbReference>
<name>E4U0J4_SULKY</name>
<dbReference type="OrthoDB" id="5363140at2"/>
<protein>
    <recommendedName>
        <fullName evidence="4">DUF3108 domain-containing protein</fullName>
    </recommendedName>
</protein>